<keyword evidence="4 8" id="KW-0812">Transmembrane</keyword>
<feature type="transmembrane region" description="Helical" evidence="8">
    <location>
        <begin position="119"/>
        <end position="138"/>
    </location>
</feature>
<feature type="transmembrane region" description="Helical" evidence="8">
    <location>
        <begin position="212"/>
        <end position="236"/>
    </location>
</feature>
<keyword evidence="7 8" id="KW-0472">Membrane</keyword>
<dbReference type="EMBL" id="CBTJ020000056">
    <property type="protein sequence ID" value="CDI03390.1"/>
    <property type="molecule type" value="Genomic_DNA"/>
</dbReference>
<dbReference type="NCBIfam" id="TIGR04178">
    <property type="entry name" value="exo_archaeo"/>
    <property type="match status" value="1"/>
</dbReference>
<organism evidence="9 10">
    <name type="scientific">Candidatus Competibacter denitrificans Run_A_D11</name>
    <dbReference type="NCBI Taxonomy" id="1400863"/>
    <lineage>
        <taxon>Bacteria</taxon>
        <taxon>Pseudomonadati</taxon>
        <taxon>Pseudomonadota</taxon>
        <taxon>Gammaproteobacteria</taxon>
        <taxon>Candidatus Competibacteraceae</taxon>
        <taxon>Candidatus Competibacter</taxon>
    </lineage>
</organism>
<dbReference type="Proteomes" id="UP000035760">
    <property type="component" value="Unassembled WGS sequence"/>
</dbReference>
<gene>
    <name evidence="9" type="ORF">BN873_480002</name>
</gene>
<keyword evidence="10" id="KW-1185">Reference proteome</keyword>
<evidence type="ECO:0000256" key="5">
    <source>
        <dbReference type="ARBA" id="ARBA00022801"/>
    </source>
</evidence>
<dbReference type="Pfam" id="PF09721">
    <property type="entry name" value="Exosortase_EpsH"/>
    <property type="match status" value="1"/>
</dbReference>
<evidence type="ECO:0000256" key="3">
    <source>
        <dbReference type="ARBA" id="ARBA00022670"/>
    </source>
</evidence>
<keyword evidence="3" id="KW-0645">Protease</keyword>
<evidence type="ECO:0000256" key="1">
    <source>
        <dbReference type="ARBA" id="ARBA00004651"/>
    </source>
</evidence>
<feature type="transmembrane region" description="Helical" evidence="8">
    <location>
        <begin position="94"/>
        <end position="112"/>
    </location>
</feature>
<comment type="subcellular location">
    <subcellularLocation>
        <location evidence="1">Cell membrane</location>
        <topology evidence="1">Multi-pass membrane protein</topology>
    </subcellularLocation>
</comment>
<reference evidence="9" key="2">
    <citation type="submission" date="2014-03" db="EMBL/GenBank/DDBJ databases">
        <title>Candidatus Competibacter-lineage genomes retrieved from metagenomes reveal functional metabolic diversity.</title>
        <authorList>
            <person name="McIlroy S.J."/>
            <person name="Albertsen M."/>
            <person name="Andresen E.K."/>
            <person name="Saunders A.M."/>
            <person name="Kristiansen R."/>
            <person name="Stokholm-Bjerregaard M."/>
            <person name="Nielsen K.L."/>
            <person name="Nielsen P.H."/>
        </authorList>
    </citation>
    <scope>NUCLEOTIDE SEQUENCE</scope>
    <source>
        <strain evidence="9">Run_A_D11</strain>
    </source>
</reference>
<comment type="caution">
    <text evidence="9">The sequence shown here is derived from an EMBL/GenBank/DDBJ whole genome shotgun (WGS) entry which is preliminary data.</text>
</comment>
<feature type="transmembrane region" description="Helical" evidence="8">
    <location>
        <begin position="256"/>
        <end position="274"/>
    </location>
</feature>
<name>W6MB98_9GAMM</name>
<evidence type="ECO:0000313" key="9">
    <source>
        <dbReference type="EMBL" id="CDI03390.1"/>
    </source>
</evidence>
<dbReference type="OrthoDB" id="7597370at2"/>
<sequence length="501" mass="53828">MRYPLPCLFGPTALIVGLILLAAHPLLWLVQTWFDPAYDSQGLWVAALAGSLLLWSATSPLQRVDSHQRLNGISLLALTALLRLLGQWLGINTLGAAALAVDVYAIGLLLGLQYRSRPLAAGWLALLFAFALPIERILQRGFGFVLQQVSAAGACGVLKLGQAPVQCDGLQLQWHEQVVLVDLPCSGTRGLLLLLLLFVTLAALTRPEPRQAVFGALLALAAAALGNSLRIVALAVGLVHREALGGLDVFAEPWHSTLGLCTLCLSALPLLLWAHNARGAIVLLPPTSPATSTPPPFPTVKPWVGLTFLLACAGIVMLPPQPLDVARPQSAPQLPDRIALFAAQPGTLTDQEQAYFTRYGGGAARAAYGPFGLLVVSTSAPLRHLHSPEECLTGNGHTVRYLGQTGGVTPSAVYRSTDPQGQSWRITVSFVSERGEWTPHVAEAIWRWLQAPGTTWRMVQRIAPWELPETQIEHFDAAVWRALDLSLSAQRGAPQPLTVKL</sequence>
<keyword evidence="6 8" id="KW-1133">Transmembrane helix</keyword>
<dbReference type="NCBIfam" id="NF033770">
    <property type="entry name" value="exosort_XrtT"/>
    <property type="match status" value="1"/>
</dbReference>
<feature type="transmembrane region" description="Helical" evidence="8">
    <location>
        <begin position="42"/>
        <end position="58"/>
    </location>
</feature>
<feature type="transmembrane region" description="Helical" evidence="8">
    <location>
        <begin position="187"/>
        <end position="205"/>
    </location>
</feature>
<evidence type="ECO:0000256" key="8">
    <source>
        <dbReference type="SAM" id="Phobius"/>
    </source>
</evidence>
<proteinExistence type="predicted"/>
<protein>
    <submittedName>
        <fullName evidence="9">Transmembrane exosortase (Exosortase_EpsH) superfamily</fullName>
    </submittedName>
</protein>
<keyword evidence="2" id="KW-1003">Cell membrane</keyword>
<evidence type="ECO:0000256" key="4">
    <source>
        <dbReference type="ARBA" id="ARBA00022692"/>
    </source>
</evidence>
<dbReference type="GO" id="GO:0006508">
    <property type="term" value="P:proteolysis"/>
    <property type="evidence" value="ECO:0007669"/>
    <property type="project" value="UniProtKB-KW"/>
</dbReference>
<dbReference type="AlphaFoldDB" id="W6MB98"/>
<evidence type="ECO:0000256" key="6">
    <source>
        <dbReference type="ARBA" id="ARBA00022989"/>
    </source>
</evidence>
<accession>W6MB98</accession>
<feature type="transmembrane region" description="Helical" evidence="8">
    <location>
        <begin position="70"/>
        <end position="88"/>
    </location>
</feature>
<dbReference type="RefSeq" id="WP_048674091.1">
    <property type="nucleotide sequence ID" value="NZ_CBTJ020000056.1"/>
</dbReference>
<keyword evidence="5" id="KW-0378">Hydrolase</keyword>
<dbReference type="GO" id="GO:0005886">
    <property type="term" value="C:plasma membrane"/>
    <property type="evidence" value="ECO:0007669"/>
    <property type="project" value="UniProtKB-SubCell"/>
</dbReference>
<dbReference type="GO" id="GO:0008233">
    <property type="term" value="F:peptidase activity"/>
    <property type="evidence" value="ECO:0007669"/>
    <property type="project" value="UniProtKB-KW"/>
</dbReference>
<reference evidence="9" key="1">
    <citation type="submission" date="2013-07" db="EMBL/GenBank/DDBJ databases">
        <authorList>
            <person name="McIlroy S."/>
        </authorList>
    </citation>
    <scope>NUCLEOTIDE SEQUENCE [LARGE SCALE GENOMIC DNA]</scope>
    <source>
        <strain evidence="9">Run_A_D11</strain>
    </source>
</reference>
<dbReference type="STRING" id="1400863.BN873_480002"/>
<dbReference type="InterPro" id="IPR026392">
    <property type="entry name" value="Exo/Archaeosortase_dom"/>
</dbReference>
<dbReference type="InterPro" id="IPR019127">
    <property type="entry name" value="Exosortase"/>
</dbReference>
<evidence type="ECO:0000313" key="10">
    <source>
        <dbReference type="Proteomes" id="UP000035760"/>
    </source>
</evidence>
<evidence type="ECO:0000256" key="2">
    <source>
        <dbReference type="ARBA" id="ARBA00022475"/>
    </source>
</evidence>
<feature type="transmembrane region" description="Helical" evidence="8">
    <location>
        <begin position="7"/>
        <end position="30"/>
    </location>
</feature>
<evidence type="ECO:0000256" key="7">
    <source>
        <dbReference type="ARBA" id="ARBA00023136"/>
    </source>
</evidence>